<evidence type="ECO:0000313" key="1">
    <source>
        <dbReference type="EMBL" id="GLI29289.1"/>
    </source>
</evidence>
<dbReference type="EMBL" id="BSDQ01000001">
    <property type="protein sequence ID" value="GLI29289.1"/>
    <property type="molecule type" value="Genomic_DNA"/>
</dbReference>
<gene>
    <name evidence="1" type="ORF">BCONGLO52_01300</name>
</gene>
<organism evidence="1 2">
    <name type="scientific">Brachybacterium conglomeratum</name>
    <dbReference type="NCBI Taxonomy" id="47846"/>
    <lineage>
        <taxon>Bacteria</taxon>
        <taxon>Bacillati</taxon>
        <taxon>Actinomycetota</taxon>
        <taxon>Actinomycetes</taxon>
        <taxon>Micrococcales</taxon>
        <taxon>Dermabacteraceae</taxon>
        <taxon>Brachybacterium</taxon>
    </lineage>
</organism>
<evidence type="ECO:0000313" key="2">
    <source>
        <dbReference type="Proteomes" id="UP001144451"/>
    </source>
</evidence>
<dbReference type="Gene3D" id="3.40.720.10">
    <property type="entry name" value="Alkaline Phosphatase, subunit A"/>
    <property type="match status" value="1"/>
</dbReference>
<dbReference type="SUPFAM" id="SSF53649">
    <property type="entry name" value="Alkaline phosphatase-like"/>
    <property type="match status" value="1"/>
</dbReference>
<keyword evidence="2" id="KW-1185">Reference proteome</keyword>
<name>A0ABQ5RDS9_9MICO</name>
<dbReference type="InterPro" id="IPR002591">
    <property type="entry name" value="Phosphodiest/P_Trfase"/>
</dbReference>
<sequence>MHMDSGRTLMIAVDGLDEQDLADCARTGEGTRGPLAALAAAASPLRIRPGGPSEPAPALATLVTGTTVAHTGVATEQPFDPERPESRSTWYAEAMATPSLFTAARQAGLRTAALQWPATAGGDIDLCLPLVEDLRRYRNRWDMAERTSSPRMVADHLAPRREMGVQLSQAVPDELVSEIAVEALARDRIDLLAVRLSGLGIARRAAGLDAPAATRALRDAAEEIEAILSAFSPGPEDRVLLVPGRRLVPAALLVHPNAVLAEEGLVRTEGTRLKDFRVLVWPDGPRGVVHVRRGQGTAVRDLALEALTGLAAHSRLQLRTVDDGVGATAETDVVAVLEGTSGTVFGLSATRRPLVEGDDPYYAGPRAVSDPSAPAVALAQGPGLPPAGVEGSWADLGVTLAASMGLTLPGATAAGMCPGAGADGTGTHASAPVVESS</sequence>
<dbReference type="Proteomes" id="UP001144451">
    <property type="component" value="Unassembled WGS sequence"/>
</dbReference>
<evidence type="ECO:0008006" key="3">
    <source>
        <dbReference type="Google" id="ProtNLM"/>
    </source>
</evidence>
<accession>A0ABQ5RDS9</accession>
<dbReference type="Pfam" id="PF01663">
    <property type="entry name" value="Phosphodiest"/>
    <property type="match status" value="1"/>
</dbReference>
<protein>
    <recommendedName>
        <fullName evidence="3">Phosphodiesterase</fullName>
    </recommendedName>
</protein>
<comment type="caution">
    <text evidence="1">The sequence shown here is derived from an EMBL/GenBank/DDBJ whole genome shotgun (WGS) entry which is preliminary data.</text>
</comment>
<proteinExistence type="predicted"/>
<dbReference type="InterPro" id="IPR017850">
    <property type="entry name" value="Alkaline_phosphatase_core_sf"/>
</dbReference>
<reference evidence="1" key="1">
    <citation type="submission" date="2022-12" db="EMBL/GenBank/DDBJ databases">
        <title>Reference genome sequencing for broad-spectrum identification of bacterial and archaeal isolates by mass spectrometry.</title>
        <authorList>
            <person name="Sekiguchi Y."/>
            <person name="Tourlousse D.M."/>
        </authorList>
    </citation>
    <scope>NUCLEOTIDE SEQUENCE</scope>
    <source>
        <strain evidence="1">5-2</strain>
    </source>
</reference>